<dbReference type="Ensembl" id="ENSAMXT00000051038.1">
    <property type="protein sequence ID" value="ENSAMXP00000031585.1"/>
    <property type="gene ID" value="ENSAMXG00000034493.1"/>
</dbReference>
<comment type="similarity">
    <text evidence="1 5">Belongs to the pancreatic ribonuclease family.</text>
</comment>
<evidence type="ECO:0000256" key="1">
    <source>
        <dbReference type="ARBA" id="ARBA00005600"/>
    </source>
</evidence>
<keyword evidence="5" id="KW-0732">Signal</keyword>
<dbReference type="GeneTree" id="ENSGT01000000218958"/>
<dbReference type="GO" id="GO:0003676">
    <property type="term" value="F:nucleic acid binding"/>
    <property type="evidence" value="ECO:0007669"/>
    <property type="project" value="InterPro"/>
</dbReference>
<feature type="domain" description="Ribonuclease A-domain" evidence="6">
    <location>
        <begin position="27"/>
        <end position="144"/>
    </location>
</feature>
<dbReference type="SMART" id="SM00092">
    <property type="entry name" value="RNAse_Pc"/>
    <property type="match status" value="1"/>
</dbReference>
<keyword evidence="4 5" id="KW-0378">Hydrolase</keyword>
<dbReference type="GO" id="GO:0004540">
    <property type="term" value="F:RNA nuclease activity"/>
    <property type="evidence" value="ECO:0007669"/>
    <property type="project" value="TreeGrafter"/>
</dbReference>
<sequence>MEWCVLGIMNPSILVLLLVLCTVLPTDGQDFQKFKAKHVKTANEMCTEEMKKINNSPELKVEKQKCKKKNTFILDTIDNIETVCNITAYHKNYHKSNNTFTIVDCTAEDINGDPCKYTGEKKNNAAIYIACDQNKLPVHYGKPKNNKGKLNIFT</sequence>
<dbReference type="SUPFAM" id="SSF54076">
    <property type="entry name" value="RNase A-like"/>
    <property type="match status" value="1"/>
</dbReference>
<evidence type="ECO:0000256" key="4">
    <source>
        <dbReference type="ARBA" id="ARBA00022801"/>
    </source>
</evidence>
<evidence type="ECO:0000256" key="3">
    <source>
        <dbReference type="ARBA" id="ARBA00022759"/>
    </source>
</evidence>
<dbReference type="InterPro" id="IPR023412">
    <property type="entry name" value="RNaseA_domain"/>
</dbReference>
<reference evidence="7" key="3">
    <citation type="submission" date="2025-08" db="UniProtKB">
        <authorList>
            <consortium name="Ensembl"/>
        </authorList>
    </citation>
    <scope>IDENTIFICATION</scope>
</reference>
<dbReference type="PANTHER" id="PTHR11437">
    <property type="entry name" value="RIBONUCLEASE"/>
    <property type="match status" value="1"/>
</dbReference>
<dbReference type="GO" id="GO:0016787">
    <property type="term" value="F:hydrolase activity"/>
    <property type="evidence" value="ECO:0007669"/>
    <property type="project" value="UniProtKB-KW"/>
</dbReference>
<dbReference type="InterPro" id="IPR036816">
    <property type="entry name" value="RNaseA-like_dom_sf"/>
</dbReference>
<proteinExistence type="inferred from homology"/>
<dbReference type="GO" id="GO:0050830">
    <property type="term" value="P:defense response to Gram-positive bacterium"/>
    <property type="evidence" value="ECO:0007669"/>
    <property type="project" value="TreeGrafter"/>
</dbReference>
<keyword evidence="2 5" id="KW-0540">Nuclease</keyword>
<evidence type="ECO:0000259" key="6">
    <source>
        <dbReference type="SMART" id="SM00092"/>
    </source>
</evidence>
<feature type="signal peptide" evidence="5">
    <location>
        <begin position="1"/>
        <end position="28"/>
    </location>
</feature>
<accession>A0A3B1IQ38</accession>
<name>A0A3B1IQ38_ASTMX</name>
<reference evidence="8" key="2">
    <citation type="journal article" date="2014" name="Nat. Commun.">
        <title>The cavefish genome reveals candidate genes for eye loss.</title>
        <authorList>
            <person name="McGaugh S.E."/>
            <person name="Gross J.B."/>
            <person name="Aken B."/>
            <person name="Blin M."/>
            <person name="Borowsky R."/>
            <person name="Chalopin D."/>
            <person name="Hinaux H."/>
            <person name="Jeffery W.R."/>
            <person name="Keene A."/>
            <person name="Ma L."/>
            <person name="Minx P."/>
            <person name="Murphy D."/>
            <person name="O'Quin K.E."/>
            <person name="Retaux S."/>
            <person name="Rohner N."/>
            <person name="Searle S.M."/>
            <person name="Stahl B.A."/>
            <person name="Tabin C."/>
            <person name="Volff J.N."/>
            <person name="Yoshizawa M."/>
            <person name="Warren W.C."/>
        </authorList>
    </citation>
    <scope>NUCLEOTIDE SEQUENCE [LARGE SCALE GENOMIC DNA]</scope>
    <source>
        <strain evidence="8">female</strain>
    </source>
</reference>
<evidence type="ECO:0000313" key="8">
    <source>
        <dbReference type="Proteomes" id="UP000018467"/>
    </source>
</evidence>
<dbReference type="InterPro" id="IPR023411">
    <property type="entry name" value="RNaseA_AS"/>
</dbReference>
<dbReference type="InParanoid" id="A0A3B1IQ38"/>
<dbReference type="Proteomes" id="UP000018467">
    <property type="component" value="Unassembled WGS sequence"/>
</dbReference>
<reference evidence="7" key="4">
    <citation type="submission" date="2025-09" db="UniProtKB">
        <authorList>
            <consortium name="Ensembl"/>
        </authorList>
    </citation>
    <scope>IDENTIFICATION</scope>
</reference>
<dbReference type="AlphaFoldDB" id="A0A3B1IQ38"/>
<feature type="chain" id="PRO_5017101603" description="Ribonuclease A-domain domain-containing protein" evidence="5">
    <location>
        <begin position="29"/>
        <end position="154"/>
    </location>
</feature>
<evidence type="ECO:0000313" key="7">
    <source>
        <dbReference type="Ensembl" id="ENSAMXP00000031585.1"/>
    </source>
</evidence>
<dbReference type="PROSITE" id="PS00127">
    <property type="entry name" value="RNASE_PANCREATIC"/>
    <property type="match status" value="1"/>
</dbReference>
<dbReference type="InterPro" id="IPR001427">
    <property type="entry name" value="RNaseA"/>
</dbReference>
<dbReference type="Bgee" id="ENSAMXG00000034493">
    <property type="expression patterns" value="Expressed in head kidney and 10 other cell types or tissues"/>
</dbReference>
<keyword evidence="8" id="KW-1185">Reference proteome</keyword>
<evidence type="ECO:0000256" key="2">
    <source>
        <dbReference type="ARBA" id="ARBA00022722"/>
    </source>
</evidence>
<protein>
    <recommendedName>
        <fullName evidence="6">Ribonuclease A-domain domain-containing protein</fullName>
    </recommendedName>
</protein>
<keyword evidence="3 5" id="KW-0255">Endonuclease</keyword>
<reference evidence="8" key="1">
    <citation type="submission" date="2013-03" db="EMBL/GenBank/DDBJ databases">
        <authorList>
            <person name="Jeffery W."/>
            <person name="Warren W."/>
            <person name="Wilson R.K."/>
        </authorList>
    </citation>
    <scope>NUCLEOTIDE SEQUENCE</scope>
    <source>
        <strain evidence="8">female</strain>
    </source>
</reference>
<evidence type="ECO:0000256" key="5">
    <source>
        <dbReference type="RuleBase" id="RU000651"/>
    </source>
</evidence>
<dbReference type="GO" id="GO:0004519">
    <property type="term" value="F:endonuclease activity"/>
    <property type="evidence" value="ECO:0007669"/>
    <property type="project" value="UniProtKB-KW"/>
</dbReference>
<dbReference type="STRING" id="7994.ENSAMXP00000031585"/>
<dbReference type="PANTHER" id="PTHR11437:SF66">
    <property type="entry name" value="RNASE 3"/>
    <property type="match status" value="1"/>
</dbReference>
<organism evidence="7 8">
    <name type="scientific">Astyanax mexicanus</name>
    <name type="common">Blind cave fish</name>
    <name type="synonym">Astyanax fasciatus mexicanus</name>
    <dbReference type="NCBI Taxonomy" id="7994"/>
    <lineage>
        <taxon>Eukaryota</taxon>
        <taxon>Metazoa</taxon>
        <taxon>Chordata</taxon>
        <taxon>Craniata</taxon>
        <taxon>Vertebrata</taxon>
        <taxon>Euteleostomi</taxon>
        <taxon>Actinopterygii</taxon>
        <taxon>Neopterygii</taxon>
        <taxon>Teleostei</taxon>
        <taxon>Ostariophysi</taxon>
        <taxon>Characiformes</taxon>
        <taxon>Characoidei</taxon>
        <taxon>Acestrorhamphidae</taxon>
        <taxon>Acestrorhamphinae</taxon>
        <taxon>Astyanax</taxon>
    </lineage>
</organism>
<dbReference type="Pfam" id="PF00074">
    <property type="entry name" value="RnaseA"/>
    <property type="match status" value="1"/>
</dbReference>
<dbReference type="Gene3D" id="3.10.130.10">
    <property type="entry name" value="Ribonuclease A-like domain"/>
    <property type="match status" value="1"/>
</dbReference>